<dbReference type="EMBL" id="KN838659">
    <property type="protein sequence ID" value="KIJ98867.1"/>
    <property type="molecule type" value="Genomic_DNA"/>
</dbReference>
<evidence type="ECO:0000256" key="1">
    <source>
        <dbReference type="SAM" id="MobiDB-lite"/>
    </source>
</evidence>
<proteinExistence type="predicted"/>
<sequence length="88" mass="9913">MPSAIPLTMYQVRPTPACISGRLTQRLSLHPTPGQESIHTEVISAATPKHRRQRGLLKSSREPIPCQPAIHGHLHQQFKVNRDVKLHQ</sequence>
<evidence type="ECO:0000313" key="3">
    <source>
        <dbReference type="Proteomes" id="UP000054477"/>
    </source>
</evidence>
<name>A0A0C9XSI7_9AGAR</name>
<organism evidence="2 3">
    <name type="scientific">Laccaria amethystina LaAM-08-1</name>
    <dbReference type="NCBI Taxonomy" id="1095629"/>
    <lineage>
        <taxon>Eukaryota</taxon>
        <taxon>Fungi</taxon>
        <taxon>Dikarya</taxon>
        <taxon>Basidiomycota</taxon>
        <taxon>Agaricomycotina</taxon>
        <taxon>Agaricomycetes</taxon>
        <taxon>Agaricomycetidae</taxon>
        <taxon>Agaricales</taxon>
        <taxon>Agaricineae</taxon>
        <taxon>Hydnangiaceae</taxon>
        <taxon>Laccaria</taxon>
    </lineage>
</organism>
<keyword evidence="3" id="KW-1185">Reference proteome</keyword>
<reference evidence="3" key="2">
    <citation type="submission" date="2015-01" db="EMBL/GenBank/DDBJ databases">
        <title>Evolutionary Origins and Diversification of the Mycorrhizal Mutualists.</title>
        <authorList>
            <consortium name="DOE Joint Genome Institute"/>
            <consortium name="Mycorrhizal Genomics Consortium"/>
            <person name="Kohler A."/>
            <person name="Kuo A."/>
            <person name="Nagy L.G."/>
            <person name="Floudas D."/>
            <person name="Copeland A."/>
            <person name="Barry K.W."/>
            <person name="Cichocki N."/>
            <person name="Veneault-Fourrey C."/>
            <person name="LaButti K."/>
            <person name="Lindquist E.A."/>
            <person name="Lipzen A."/>
            <person name="Lundell T."/>
            <person name="Morin E."/>
            <person name="Murat C."/>
            <person name="Riley R."/>
            <person name="Ohm R."/>
            <person name="Sun H."/>
            <person name="Tunlid A."/>
            <person name="Henrissat B."/>
            <person name="Grigoriev I.V."/>
            <person name="Hibbett D.S."/>
            <person name="Martin F."/>
        </authorList>
    </citation>
    <scope>NUCLEOTIDE SEQUENCE [LARGE SCALE GENOMIC DNA]</scope>
    <source>
        <strain evidence="3">LaAM-08-1</strain>
    </source>
</reference>
<feature type="region of interest" description="Disordered" evidence="1">
    <location>
        <begin position="47"/>
        <end position="68"/>
    </location>
</feature>
<gene>
    <name evidence="2" type="ORF">K443DRAFT_192742</name>
</gene>
<accession>A0A0C9XSI7</accession>
<dbReference type="AlphaFoldDB" id="A0A0C9XSI7"/>
<evidence type="ECO:0000313" key="2">
    <source>
        <dbReference type="EMBL" id="KIJ98867.1"/>
    </source>
</evidence>
<dbReference type="HOGENOM" id="CLU_2469432_0_0_1"/>
<reference evidence="2 3" key="1">
    <citation type="submission" date="2014-04" db="EMBL/GenBank/DDBJ databases">
        <authorList>
            <consortium name="DOE Joint Genome Institute"/>
            <person name="Kuo A."/>
            <person name="Kohler A."/>
            <person name="Nagy L.G."/>
            <person name="Floudas D."/>
            <person name="Copeland A."/>
            <person name="Barry K.W."/>
            <person name="Cichocki N."/>
            <person name="Veneault-Fourrey C."/>
            <person name="LaButti K."/>
            <person name="Lindquist E.A."/>
            <person name="Lipzen A."/>
            <person name="Lundell T."/>
            <person name="Morin E."/>
            <person name="Murat C."/>
            <person name="Sun H."/>
            <person name="Tunlid A."/>
            <person name="Henrissat B."/>
            <person name="Grigoriev I.V."/>
            <person name="Hibbett D.S."/>
            <person name="Martin F."/>
            <person name="Nordberg H.P."/>
            <person name="Cantor M.N."/>
            <person name="Hua S.X."/>
        </authorList>
    </citation>
    <scope>NUCLEOTIDE SEQUENCE [LARGE SCALE GENOMIC DNA]</scope>
    <source>
        <strain evidence="2 3">LaAM-08-1</strain>
    </source>
</reference>
<protein>
    <submittedName>
        <fullName evidence="2">Uncharacterized protein</fullName>
    </submittedName>
</protein>
<dbReference type="Proteomes" id="UP000054477">
    <property type="component" value="Unassembled WGS sequence"/>
</dbReference>